<dbReference type="Proteomes" id="UP000800093">
    <property type="component" value="Unassembled WGS sequence"/>
</dbReference>
<proteinExistence type="inferred from homology"/>
<accession>A0A9P4N4J1</accession>
<evidence type="ECO:0000313" key="24">
    <source>
        <dbReference type="Proteomes" id="UP000800093"/>
    </source>
</evidence>
<dbReference type="FunFam" id="3.30.40.10:FF:000172">
    <property type="entry name" value="E3 ubiquitin-protein ligase RAD18"/>
    <property type="match status" value="1"/>
</dbReference>
<keyword evidence="7 18" id="KW-0808">Transferase</keyword>
<evidence type="ECO:0000256" key="12">
    <source>
        <dbReference type="ARBA" id="ARBA00022833"/>
    </source>
</evidence>
<keyword evidence="9 17" id="KW-0227">DNA damage</keyword>
<comment type="catalytic activity">
    <reaction evidence="1 18">
        <text>S-ubiquitinyl-[E2 ubiquitin-conjugating enzyme]-L-cysteine + [acceptor protein]-L-lysine = [E2 ubiquitin-conjugating enzyme]-L-cysteine + N(6)-ubiquitinyl-[acceptor protein]-L-lysine.</text>
        <dbReference type="EC" id="2.3.2.27"/>
    </reaction>
</comment>
<dbReference type="InterPro" id="IPR006642">
    <property type="entry name" value="Rad18_UBZ4"/>
</dbReference>
<feature type="compositionally biased region" description="Polar residues" evidence="19">
    <location>
        <begin position="208"/>
        <end position="224"/>
    </location>
</feature>
<dbReference type="GO" id="GO:0006301">
    <property type="term" value="P:DNA damage tolerance"/>
    <property type="evidence" value="ECO:0007669"/>
    <property type="project" value="InterPro"/>
</dbReference>
<evidence type="ECO:0000259" key="21">
    <source>
        <dbReference type="PROSITE" id="PS50800"/>
    </source>
</evidence>
<feature type="region of interest" description="Disordered" evidence="19">
    <location>
        <begin position="202"/>
        <end position="232"/>
    </location>
</feature>
<evidence type="ECO:0000256" key="1">
    <source>
        <dbReference type="ARBA" id="ARBA00000900"/>
    </source>
</evidence>
<dbReference type="SMART" id="SM00734">
    <property type="entry name" value="ZnF_Rad18"/>
    <property type="match status" value="1"/>
</dbReference>
<evidence type="ECO:0000256" key="19">
    <source>
        <dbReference type="SAM" id="MobiDB-lite"/>
    </source>
</evidence>
<dbReference type="GO" id="GO:0006281">
    <property type="term" value="P:DNA repair"/>
    <property type="evidence" value="ECO:0007669"/>
    <property type="project" value="UniProtKB-KW"/>
</dbReference>
<dbReference type="SMART" id="SM00513">
    <property type="entry name" value="SAP"/>
    <property type="match status" value="1"/>
</dbReference>
<feature type="domain" description="SAP" evidence="21">
    <location>
        <begin position="242"/>
        <end position="276"/>
    </location>
</feature>
<keyword evidence="13 18" id="KW-0238">DNA-binding</keyword>
<reference evidence="24" key="1">
    <citation type="journal article" date="2020" name="Stud. Mycol.">
        <title>101 Dothideomycetes genomes: A test case for predicting lifestyles and emergence of pathogens.</title>
        <authorList>
            <person name="Haridas S."/>
            <person name="Albert R."/>
            <person name="Binder M."/>
            <person name="Bloem J."/>
            <person name="LaButti K."/>
            <person name="Salamov A."/>
            <person name="Andreopoulos B."/>
            <person name="Baker S."/>
            <person name="Barry K."/>
            <person name="Bills G."/>
            <person name="Bluhm B."/>
            <person name="Cannon C."/>
            <person name="Castanera R."/>
            <person name="Culley D."/>
            <person name="Daum C."/>
            <person name="Ezra D."/>
            <person name="Gonzalez J."/>
            <person name="Henrissat B."/>
            <person name="Kuo A."/>
            <person name="Liang C."/>
            <person name="Lipzen A."/>
            <person name="Lutzoni F."/>
            <person name="Magnuson J."/>
            <person name="Mondo S."/>
            <person name="Nolan M."/>
            <person name="Ohm R."/>
            <person name="Pangilinan J."/>
            <person name="Park H.-J."/>
            <person name="Ramirez L."/>
            <person name="Alfaro M."/>
            <person name="Sun H."/>
            <person name="Tritt A."/>
            <person name="Yoshinaga Y."/>
            <person name="Zwiers L.-H."/>
            <person name="Turgeon B."/>
            <person name="Goodwin S."/>
            <person name="Spatafora J."/>
            <person name="Crous P."/>
            <person name="Grigoriev I."/>
        </authorList>
    </citation>
    <scope>NUCLEOTIDE SEQUENCE [LARGE SCALE GENOMIC DNA]</scope>
    <source>
        <strain evidence="24">CBS 304.66</strain>
    </source>
</reference>
<evidence type="ECO:0000256" key="5">
    <source>
        <dbReference type="ARBA" id="ARBA00012483"/>
    </source>
</evidence>
<comment type="pathway">
    <text evidence="3 18">Protein modification; protein ubiquitination.</text>
</comment>
<evidence type="ECO:0000256" key="8">
    <source>
        <dbReference type="ARBA" id="ARBA00022723"/>
    </source>
</evidence>
<organism evidence="23 24">
    <name type="scientific">Lojkania enalia</name>
    <dbReference type="NCBI Taxonomy" id="147567"/>
    <lineage>
        <taxon>Eukaryota</taxon>
        <taxon>Fungi</taxon>
        <taxon>Dikarya</taxon>
        <taxon>Ascomycota</taxon>
        <taxon>Pezizomycotina</taxon>
        <taxon>Dothideomycetes</taxon>
        <taxon>Pleosporomycetidae</taxon>
        <taxon>Pleosporales</taxon>
        <taxon>Pleosporales incertae sedis</taxon>
        <taxon>Lojkania</taxon>
    </lineage>
</organism>
<dbReference type="SUPFAM" id="SSF57850">
    <property type="entry name" value="RING/U-box"/>
    <property type="match status" value="1"/>
</dbReference>
<comment type="caution">
    <text evidence="23">The sequence shown here is derived from an EMBL/GenBank/DDBJ whole genome shotgun (WGS) entry which is preliminary data.</text>
</comment>
<keyword evidence="24" id="KW-1185">Reference proteome</keyword>
<dbReference type="GO" id="GO:0097505">
    <property type="term" value="C:Rad6-Rad18 complex"/>
    <property type="evidence" value="ECO:0007669"/>
    <property type="project" value="TreeGrafter"/>
</dbReference>
<comment type="function">
    <text evidence="18">E3 RING-finger protein, member of the UBC2/RAD6 epistasis group. Associates to the E2 ubiquitin conjugating enzyme UBC2/RAD6 to form the UBC2-RAD18 ubiquitin ligase complex involved in postreplicative repair (PRR) of damaged DNA.</text>
</comment>
<dbReference type="PANTHER" id="PTHR14134:SF2">
    <property type="entry name" value="E3 UBIQUITIN-PROTEIN LIGASE RAD18"/>
    <property type="match status" value="1"/>
</dbReference>
<name>A0A9P4N4J1_9PLEO</name>
<evidence type="ECO:0000259" key="22">
    <source>
        <dbReference type="PROSITE" id="PS51908"/>
    </source>
</evidence>
<dbReference type="PANTHER" id="PTHR14134">
    <property type="entry name" value="E3 UBIQUITIN-PROTEIN LIGASE RAD18"/>
    <property type="match status" value="1"/>
</dbReference>
<gene>
    <name evidence="23" type="ORF">CC78DRAFT_420392</name>
</gene>
<dbReference type="InterPro" id="IPR003034">
    <property type="entry name" value="SAP_dom"/>
</dbReference>
<evidence type="ECO:0000256" key="11">
    <source>
        <dbReference type="ARBA" id="ARBA00022786"/>
    </source>
</evidence>
<evidence type="ECO:0000256" key="16">
    <source>
        <dbReference type="PROSITE-ProRule" id="PRU00175"/>
    </source>
</evidence>
<keyword evidence="8 18" id="KW-0479">Metal-binding</keyword>
<dbReference type="GO" id="GO:0005634">
    <property type="term" value="C:nucleus"/>
    <property type="evidence" value="ECO:0007669"/>
    <property type="project" value="UniProtKB-SubCell"/>
</dbReference>
<feature type="domain" description="UBZ4-type" evidence="22">
    <location>
        <begin position="174"/>
        <end position="201"/>
    </location>
</feature>
<evidence type="ECO:0000256" key="17">
    <source>
        <dbReference type="PROSITE-ProRule" id="PRU01256"/>
    </source>
</evidence>
<evidence type="ECO:0000313" key="23">
    <source>
        <dbReference type="EMBL" id="KAF2265797.1"/>
    </source>
</evidence>
<evidence type="ECO:0000256" key="18">
    <source>
        <dbReference type="RuleBase" id="RU368093"/>
    </source>
</evidence>
<keyword evidence="10 16" id="KW-0863">Zinc-finger</keyword>
<evidence type="ECO:0000256" key="14">
    <source>
        <dbReference type="ARBA" id="ARBA00023204"/>
    </source>
</evidence>
<dbReference type="InterPro" id="IPR039577">
    <property type="entry name" value="Rad18"/>
</dbReference>
<evidence type="ECO:0000256" key="2">
    <source>
        <dbReference type="ARBA" id="ARBA00004123"/>
    </source>
</evidence>
<feature type="domain" description="RING-type" evidence="20">
    <location>
        <begin position="30"/>
        <end position="68"/>
    </location>
</feature>
<feature type="compositionally biased region" description="Basic and acidic residues" evidence="19">
    <location>
        <begin position="99"/>
        <end position="121"/>
    </location>
</feature>
<dbReference type="GO" id="GO:0003697">
    <property type="term" value="F:single-stranded DNA binding"/>
    <property type="evidence" value="ECO:0007669"/>
    <property type="project" value="UniProtKB-UniRule"/>
</dbReference>
<evidence type="ECO:0000256" key="10">
    <source>
        <dbReference type="ARBA" id="ARBA00022771"/>
    </source>
</evidence>
<dbReference type="InterPro" id="IPR013083">
    <property type="entry name" value="Znf_RING/FYVE/PHD"/>
</dbReference>
<dbReference type="GO" id="GO:0008270">
    <property type="term" value="F:zinc ion binding"/>
    <property type="evidence" value="ECO:0007669"/>
    <property type="project" value="UniProtKB-KW"/>
</dbReference>
<keyword evidence="11 18" id="KW-0833">Ubl conjugation pathway</keyword>
<dbReference type="InterPro" id="IPR001841">
    <property type="entry name" value="Znf_RING"/>
</dbReference>
<evidence type="ECO:0000256" key="6">
    <source>
        <dbReference type="ARBA" id="ARBA00015551"/>
    </source>
</evidence>
<dbReference type="Gene3D" id="3.30.40.10">
    <property type="entry name" value="Zinc/RING finger domain, C3HC4 (zinc finger)"/>
    <property type="match status" value="1"/>
</dbReference>
<evidence type="ECO:0000256" key="3">
    <source>
        <dbReference type="ARBA" id="ARBA00004906"/>
    </source>
</evidence>
<comment type="similarity">
    <text evidence="4 18">Belongs to the RAD18 family.</text>
</comment>
<evidence type="ECO:0000256" key="9">
    <source>
        <dbReference type="ARBA" id="ARBA00022763"/>
    </source>
</evidence>
<evidence type="ECO:0000259" key="20">
    <source>
        <dbReference type="PROSITE" id="PS50089"/>
    </source>
</evidence>
<dbReference type="PROSITE" id="PS51908">
    <property type="entry name" value="ZF_UBZ4"/>
    <property type="match status" value="1"/>
</dbReference>
<evidence type="ECO:0000256" key="4">
    <source>
        <dbReference type="ARBA" id="ARBA00009506"/>
    </source>
</evidence>
<evidence type="ECO:0000256" key="13">
    <source>
        <dbReference type="ARBA" id="ARBA00023125"/>
    </source>
</evidence>
<keyword evidence="15 18" id="KW-0539">Nucleus</keyword>
<dbReference type="EMBL" id="ML986603">
    <property type="protein sequence ID" value="KAF2265797.1"/>
    <property type="molecule type" value="Genomic_DNA"/>
</dbReference>
<dbReference type="GO" id="GO:0006513">
    <property type="term" value="P:protein monoubiquitination"/>
    <property type="evidence" value="ECO:0007669"/>
    <property type="project" value="InterPro"/>
</dbReference>
<dbReference type="PROSITE" id="PS50089">
    <property type="entry name" value="ZF_RING_2"/>
    <property type="match status" value="1"/>
</dbReference>
<keyword evidence="12 18" id="KW-0862">Zinc</keyword>
<comment type="subcellular location">
    <subcellularLocation>
        <location evidence="2 18">Nucleus</location>
    </subcellularLocation>
</comment>
<dbReference type="NCBIfam" id="TIGR00599">
    <property type="entry name" value="rad18"/>
    <property type="match status" value="1"/>
</dbReference>
<dbReference type="InterPro" id="IPR017907">
    <property type="entry name" value="Znf_RING_CS"/>
</dbReference>
<protein>
    <recommendedName>
        <fullName evidence="6 18">Postreplication repair E3 ubiquitin-protein ligase RAD18</fullName>
        <ecNumber evidence="5 18">2.3.2.27</ecNumber>
    </recommendedName>
    <alternativeName>
        <fullName evidence="18">RING-type E3 ubiquitin transferase RAD18</fullName>
    </alternativeName>
</protein>
<dbReference type="EC" id="2.3.2.27" evidence="5 18"/>
<evidence type="ECO:0000256" key="15">
    <source>
        <dbReference type="ARBA" id="ARBA00023242"/>
    </source>
</evidence>
<evidence type="ECO:0000256" key="7">
    <source>
        <dbReference type="ARBA" id="ARBA00022679"/>
    </source>
</evidence>
<dbReference type="Pfam" id="PF13923">
    <property type="entry name" value="zf-C3HC4_2"/>
    <property type="match status" value="1"/>
</dbReference>
<dbReference type="GO" id="GO:0061630">
    <property type="term" value="F:ubiquitin protein ligase activity"/>
    <property type="evidence" value="ECO:0007669"/>
    <property type="project" value="UniProtKB-UniRule"/>
</dbReference>
<dbReference type="OrthoDB" id="9049620at2759"/>
<dbReference type="SMART" id="SM00184">
    <property type="entry name" value="RING"/>
    <property type="match status" value="1"/>
</dbReference>
<feature type="region of interest" description="Disordered" evidence="19">
    <location>
        <begin position="99"/>
        <end position="151"/>
    </location>
</feature>
<feature type="non-terminal residue" evidence="23">
    <location>
        <position position="348"/>
    </location>
</feature>
<keyword evidence="14 17" id="KW-0234">DNA repair</keyword>
<sequence length="348" mass="39687">MDPSFDLPDPTDWLPTRLPSFEPLEASLRCEVCKEFYNDPVITSCAHTFCSLCIRRCLTADSKCPTCRAPNSSDKLMVNLVVREIVKKFQEARPKALELARRKDGDKPRKEAGARKRKLDDTDIEEGESVRQSRARLTRSRKGVDGWQSTPIEIVDTDDEDSQEFIPEDVPEGMVKCPICQTPMKEEQVFPHLNDCPDAPADQKAGSVRNTRSKSNTATLNPLQRRQRDLSPAQTRLPQLNYHLLKEGGLRKKLQELGIPSGGKKELLAQRHTEWLHLWNSNCDSDAPRSKRELLQDLAVWERTRGAITSAAESKFMRKDFDVQRHATMHKSQFDDLIANARRKRDAL</sequence>
<dbReference type="PROSITE" id="PS50800">
    <property type="entry name" value="SAP"/>
    <property type="match status" value="1"/>
</dbReference>
<dbReference type="InterPro" id="IPR004580">
    <property type="entry name" value="Rad18_fungi"/>
</dbReference>
<comment type="subunit">
    <text evidence="18">Interacts with E2 UBC2, forming a complex with ubiquitin ligase activity.</text>
</comment>
<dbReference type="PROSITE" id="PS00518">
    <property type="entry name" value="ZF_RING_1"/>
    <property type="match status" value="1"/>
</dbReference>
<dbReference type="AlphaFoldDB" id="A0A9P4N4J1"/>